<dbReference type="AlphaFoldDB" id="A0A9W4WE92"/>
<keyword evidence="9" id="KW-1185">Reference proteome</keyword>
<accession>A0A9W4WE92</accession>
<feature type="transmembrane region" description="Helical" evidence="6">
    <location>
        <begin position="304"/>
        <end position="325"/>
    </location>
</feature>
<dbReference type="GO" id="GO:0005886">
    <property type="term" value="C:plasma membrane"/>
    <property type="evidence" value="ECO:0007669"/>
    <property type="project" value="TreeGrafter"/>
</dbReference>
<protein>
    <recommendedName>
        <fullName evidence="7">Major facilitator superfamily (MFS) profile domain-containing protein</fullName>
    </recommendedName>
</protein>
<dbReference type="PANTHER" id="PTHR23502">
    <property type="entry name" value="MAJOR FACILITATOR SUPERFAMILY"/>
    <property type="match status" value="1"/>
</dbReference>
<keyword evidence="2 6" id="KW-0812">Transmembrane</keyword>
<dbReference type="InterPro" id="IPR011701">
    <property type="entry name" value="MFS"/>
</dbReference>
<reference evidence="8" key="1">
    <citation type="submission" date="2022-08" db="EMBL/GenBank/DDBJ databases">
        <authorList>
            <person name="Giroux E."/>
            <person name="Giroux E."/>
        </authorList>
    </citation>
    <scope>NUCLEOTIDE SEQUENCE</scope>
    <source>
        <strain evidence="8">H1091258</strain>
    </source>
</reference>
<dbReference type="SUPFAM" id="SSF103473">
    <property type="entry name" value="MFS general substrate transporter"/>
    <property type="match status" value="1"/>
</dbReference>
<evidence type="ECO:0000256" key="5">
    <source>
        <dbReference type="SAM" id="MobiDB-lite"/>
    </source>
</evidence>
<sequence>MSTDRNMSSTESQVRPASLDPVHGSGEDPDQSRVQVSVYSRLKPLQKRIVTGIAAVCGFLAQMSTTSVLAAVPEIVSTFETSATVINISNAVYLTFMGLSAFIWGPYADIFGRRPAYLSSVALFSVFTIGTALAPQLEVFFLFRALTAFQGTAFLILGSTCISDIYHPTERATSLGWFLSGVAFGPAFGPVLGGIVVTYTTWRVIFWIQASFALLALPFIYFALPETHHQLRVSELQGLGFGEKISKLWNWGNPTKVVKVYGNKNLLLVFLASSSLVWNMYALLTPIRYVLNPRFHLTTPLQSGLLYLVPGAGYLVGSQIGGRWADWTVNKWIQKRGFRLPEDRLRSCLIFLAFMLPGSMVMYGWTLDKRIGGIPLPVVCMFFQGVAQMGAFPSLNSYIFDVIQHSQSGGSSGEYPPWRICEEPGLTLKAGHYLMRYLIAGLSTAVCLPLIETIGVGWSSTLSGGIQFVCAGLVYLTIRLGETWRKGHQLPIPL</sequence>
<dbReference type="Pfam" id="PF07690">
    <property type="entry name" value="MFS_1"/>
    <property type="match status" value="1"/>
</dbReference>
<evidence type="ECO:0000313" key="9">
    <source>
        <dbReference type="Proteomes" id="UP001152533"/>
    </source>
</evidence>
<evidence type="ECO:0000256" key="1">
    <source>
        <dbReference type="ARBA" id="ARBA00004141"/>
    </source>
</evidence>
<feature type="region of interest" description="Disordered" evidence="5">
    <location>
        <begin position="1"/>
        <end position="32"/>
    </location>
</feature>
<organism evidence="8 9">
    <name type="scientific">Colletotrichum noveboracense</name>
    <dbReference type="NCBI Taxonomy" id="2664923"/>
    <lineage>
        <taxon>Eukaryota</taxon>
        <taxon>Fungi</taxon>
        <taxon>Dikarya</taxon>
        <taxon>Ascomycota</taxon>
        <taxon>Pezizomycotina</taxon>
        <taxon>Sordariomycetes</taxon>
        <taxon>Hypocreomycetidae</taxon>
        <taxon>Glomerellales</taxon>
        <taxon>Glomerellaceae</taxon>
        <taxon>Colletotrichum</taxon>
        <taxon>Colletotrichum gloeosporioides species complex</taxon>
    </lineage>
</organism>
<dbReference type="EMBL" id="CAMGZC010000285">
    <property type="protein sequence ID" value="CAI0645930.1"/>
    <property type="molecule type" value="Genomic_DNA"/>
</dbReference>
<feature type="transmembrane region" description="Helical" evidence="6">
    <location>
        <begin position="141"/>
        <end position="163"/>
    </location>
</feature>
<feature type="transmembrane region" description="Helical" evidence="6">
    <location>
        <begin position="84"/>
        <end position="104"/>
    </location>
</feature>
<keyword evidence="3 6" id="KW-1133">Transmembrane helix</keyword>
<evidence type="ECO:0000256" key="4">
    <source>
        <dbReference type="ARBA" id="ARBA00023136"/>
    </source>
</evidence>
<evidence type="ECO:0000259" key="7">
    <source>
        <dbReference type="PROSITE" id="PS50850"/>
    </source>
</evidence>
<proteinExistence type="predicted"/>
<feature type="transmembrane region" description="Helical" evidence="6">
    <location>
        <begin position="266"/>
        <end position="284"/>
    </location>
</feature>
<feature type="transmembrane region" description="Helical" evidence="6">
    <location>
        <begin position="49"/>
        <end position="72"/>
    </location>
</feature>
<dbReference type="PANTHER" id="PTHR23502:SF64">
    <property type="entry name" value="TRANSPORTER, PUTATIVE (AFU_ORTHOLOGUE AFUA_3G11760)-RELATED"/>
    <property type="match status" value="1"/>
</dbReference>
<dbReference type="PROSITE" id="PS50850">
    <property type="entry name" value="MFS"/>
    <property type="match status" value="1"/>
</dbReference>
<evidence type="ECO:0000256" key="3">
    <source>
        <dbReference type="ARBA" id="ARBA00022989"/>
    </source>
</evidence>
<feature type="transmembrane region" description="Helical" evidence="6">
    <location>
        <begin position="345"/>
        <end position="365"/>
    </location>
</feature>
<feature type="transmembrane region" description="Helical" evidence="6">
    <location>
        <begin position="175"/>
        <end position="198"/>
    </location>
</feature>
<dbReference type="Gene3D" id="1.20.1720.10">
    <property type="entry name" value="Multidrug resistance protein D"/>
    <property type="match status" value="1"/>
</dbReference>
<comment type="caution">
    <text evidence="8">The sequence shown here is derived from an EMBL/GenBank/DDBJ whole genome shotgun (WGS) entry which is preliminary data.</text>
</comment>
<feature type="transmembrane region" description="Helical" evidence="6">
    <location>
        <begin position="204"/>
        <end position="224"/>
    </location>
</feature>
<dbReference type="GO" id="GO:0022857">
    <property type="term" value="F:transmembrane transporter activity"/>
    <property type="evidence" value="ECO:0007669"/>
    <property type="project" value="InterPro"/>
</dbReference>
<evidence type="ECO:0000256" key="2">
    <source>
        <dbReference type="ARBA" id="ARBA00022692"/>
    </source>
</evidence>
<keyword evidence="4 6" id="KW-0472">Membrane</keyword>
<dbReference type="InterPro" id="IPR036259">
    <property type="entry name" value="MFS_trans_sf"/>
</dbReference>
<evidence type="ECO:0000256" key="6">
    <source>
        <dbReference type="SAM" id="Phobius"/>
    </source>
</evidence>
<name>A0A9W4WE92_9PEZI</name>
<gene>
    <name evidence="8" type="ORF">CGXH109_LOCUS50170</name>
</gene>
<feature type="transmembrane region" description="Helical" evidence="6">
    <location>
        <begin position="116"/>
        <end position="135"/>
    </location>
</feature>
<feature type="compositionally biased region" description="Polar residues" evidence="5">
    <location>
        <begin position="1"/>
        <end position="15"/>
    </location>
</feature>
<comment type="subcellular location">
    <subcellularLocation>
        <location evidence="1">Membrane</location>
        <topology evidence="1">Multi-pass membrane protein</topology>
    </subcellularLocation>
</comment>
<feature type="transmembrane region" description="Helical" evidence="6">
    <location>
        <begin position="457"/>
        <end position="478"/>
    </location>
</feature>
<dbReference type="InterPro" id="IPR020846">
    <property type="entry name" value="MFS_dom"/>
</dbReference>
<feature type="domain" description="Major facilitator superfamily (MFS) profile" evidence="7">
    <location>
        <begin position="50"/>
        <end position="494"/>
    </location>
</feature>
<evidence type="ECO:0000313" key="8">
    <source>
        <dbReference type="EMBL" id="CAI0645930.1"/>
    </source>
</evidence>
<dbReference type="Proteomes" id="UP001152533">
    <property type="component" value="Unassembled WGS sequence"/>
</dbReference>